<dbReference type="EMBL" id="JAPUUL010001619">
    <property type="protein sequence ID" value="KAJ8126965.1"/>
    <property type="molecule type" value="Genomic_DNA"/>
</dbReference>
<accession>A0ACC2JHI1</accession>
<proteinExistence type="predicted"/>
<comment type="caution">
    <text evidence="1">The sequence shown here is derived from an EMBL/GenBank/DDBJ whole genome shotgun (WGS) entry which is preliminary data.</text>
</comment>
<keyword evidence="2" id="KW-1185">Reference proteome</keyword>
<sequence length="139" mass="15613">MLSRIELSPAADVNIRSEARRWAADGETVRPGASEHRRLPLVANLPHLPRPHRPLERRHLQLPEAVQPRRRLDALRPADEQEGARAAGRRDLLPAPDPVDLGGDEPAARAHRHQLRRQGHAVHGRHALRERAAFRAGHV</sequence>
<evidence type="ECO:0000313" key="2">
    <source>
        <dbReference type="Proteomes" id="UP001153332"/>
    </source>
</evidence>
<evidence type="ECO:0000313" key="1">
    <source>
        <dbReference type="EMBL" id="KAJ8126965.1"/>
    </source>
</evidence>
<reference evidence="1" key="1">
    <citation type="submission" date="2022-12" db="EMBL/GenBank/DDBJ databases">
        <title>Genome Sequence of Lasiodiplodia mahajangana.</title>
        <authorList>
            <person name="Buettner E."/>
        </authorList>
    </citation>
    <scope>NUCLEOTIDE SEQUENCE</scope>
    <source>
        <strain evidence="1">VT137</strain>
    </source>
</reference>
<organism evidence="1 2">
    <name type="scientific">Lasiodiplodia mahajangana</name>
    <dbReference type="NCBI Taxonomy" id="1108764"/>
    <lineage>
        <taxon>Eukaryota</taxon>
        <taxon>Fungi</taxon>
        <taxon>Dikarya</taxon>
        <taxon>Ascomycota</taxon>
        <taxon>Pezizomycotina</taxon>
        <taxon>Dothideomycetes</taxon>
        <taxon>Dothideomycetes incertae sedis</taxon>
        <taxon>Botryosphaeriales</taxon>
        <taxon>Botryosphaeriaceae</taxon>
        <taxon>Lasiodiplodia</taxon>
    </lineage>
</organism>
<dbReference type="Proteomes" id="UP001153332">
    <property type="component" value="Unassembled WGS sequence"/>
</dbReference>
<gene>
    <name evidence="1" type="ORF">O1611_g6672</name>
</gene>
<name>A0ACC2JHI1_9PEZI</name>
<protein>
    <submittedName>
        <fullName evidence="1">Uncharacterized protein</fullName>
    </submittedName>
</protein>